<evidence type="ECO:0000256" key="6">
    <source>
        <dbReference type="ARBA" id="ARBA00023136"/>
    </source>
</evidence>
<dbReference type="EMBL" id="CP095071">
    <property type="protein sequence ID" value="UOQ85405.1"/>
    <property type="molecule type" value="Genomic_DNA"/>
</dbReference>
<keyword evidence="5 7" id="KW-1133">Transmembrane helix</keyword>
<accession>A0ABY4GM04</accession>
<evidence type="ECO:0000256" key="2">
    <source>
        <dbReference type="ARBA" id="ARBA00006448"/>
    </source>
</evidence>
<dbReference type="PANTHER" id="PTHR34582:SF2">
    <property type="entry name" value="UPF0702 TRANSMEMBRANE PROTEIN YDFR"/>
    <property type="match status" value="1"/>
</dbReference>
<feature type="transmembrane region" description="Helical" evidence="7">
    <location>
        <begin position="6"/>
        <end position="24"/>
    </location>
</feature>
<dbReference type="Gene3D" id="3.30.240.20">
    <property type="entry name" value="bsu07140 like domains"/>
    <property type="match status" value="1"/>
</dbReference>
<keyword evidence="6 7" id="KW-0472">Membrane</keyword>
<evidence type="ECO:0000313" key="9">
    <source>
        <dbReference type="EMBL" id="UOQ85405.1"/>
    </source>
</evidence>
<evidence type="ECO:0000256" key="1">
    <source>
        <dbReference type="ARBA" id="ARBA00004651"/>
    </source>
</evidence>
<dbReference type="RefSeq" id="WP_244744413.1">
    <property type="nucleotide sequence ID" value="NZ_CP095071.1"/>
</dbReference>
<sequence>MEFDWIWKAVLIIALGSLLLRLAGRKSISQMTLTQTVLMIAIGSLLIQPVSGKNIWITFAVSAVLILTLIVMEFIQLKSDAFETFITGKSAILIENGQLNEKNLKRYRLTVDLLEMMLRQQNINKISDVEWATIEPNGKLGCLLKPDAQPVTKADMKLLIEEVQKLDPSFKQQPPQNKKEDIFKEVADKKHQTAIPKKLQ</sequence>
<evidence type="ECO:0000256" key="3">
    <source>
        <dbReference type="ARBA" id="ARBA00022475"/>
    </source>
</evidence>
<keyword evidence="4 7" id="KW-0812">Transmembrane</keyword>
<organism evidence="9 10">
    <name type="scientific">Gracilibacillus salinarum</name>
    <dbReference type="NCBI Taxonomy" id="2932255"/>
    <lineage>
        <taxon>Bacteria</taxon>
        <taxon>Bacillati</taxon>
        <taxon>Bacillota</taxon>
        <taxon>Bacilli</taxon>
        <taxon>Bacillales</taxon>
        <taxon>Bacillaceae</taxon>
        <taxon>Gracilibacillus</taxon>
    </lineage>
</organism>
<feature type="transmembrane region" description="Helical" evidence="7">
    <location>
        <begin position="31"/>
        <end position="49"/>
    </location>
</feature>
<evidence type="ECO:0000256" key="4">
    <source>
        <dbReference type="ARBA" id="ARBA00022692"/>
    </source>
</evidence>
<evidence type="ECO:0000313" key="10">
    <source>
        <dbReference type="Proteomes" id="UP000831537"/>
    </source>
</evidence>
<evidence type="ECO:0000259" key="8">
    <source>
        <dbReference type="Pfam" id="PF04239"/>
    </source>
</evidence>
<comment type="subcellular location">
    <subcellularLocation>
        <location evidence="1">Cell membrane</location>
        <topology evidence="1">Multi-pass membrane protein</topology>
    </subcellularLocation>
</comment>
<dbReference type="Proteomes" id="UP000831537">
    <property type="component" value="Chromosome"/>
</dbReference>
<feature type="domain" description="YetF C-terminal" evidence="8">
    <location>
        <begin position="78"/>
        <end position="152"/>
    </location>
</feature>
<gene>
    <name evidence="9" type="ORF">MUN87_00415</name>
</gene>
<name>A0ABY4GM04_9BACI</name>
<dbReference type="InterPro" id="IPR023090">
    <property type="entry name" value="UPF0702_alpha/beta_dom_sf"/>
</dbReference>
<keyword evidence="10" id="KW-1185">Reference proteome</keyword>
<evidence type="ECO:0000256" key="7">
    <source>
        <dbReference type="SAM" id="Phobius"/>
    </source>
</evidence>
<dbReference type="Pfam" id="PF04239">
    <property type="entry name" value="DUF421"/>
    <property type="match status" value="1"/>
</dbReference>
<protein>
    <submittedName>
        <fullName evidence="9">DUF421 domain-containing protein</fullName>
    </submittedName>
</protein>
<reference evidence="9 10" key="1">
    <citation type="submission" date="2022-04" db="EMBL/GenBank/DDBJ databases">
        <title>Gracilibacillus sp. isolated from saltern.</title>
        <authorList>
            <person name="Won M."/>
            <person name="Lee C.-M."/>
            <person name="Woen H.-Y."/>
            <person name="Kwon S.-W."/>
        </authorList>
    </citation>
    <scope>NUCLEOTIDE SEQUENCE [LARGE SCALE GENOMIC DNA]</scope>
    <source>
        <strain evidence="9 10">SSPM10-3</strain>
    </source>
</reference>
<dbReference type="InterPro" id="IPR007353">
    <property type="entry name" value="DUF421"/>
</dbReference>
<dbReference type="PANTHER" id="PTHR34582">
    <property type="entry name" value="UPF0702 TRANSMEMBRANE PROTEIN YCAP"/>
    <property type="match status" value="1"/>
</dbReference>
<comment type="similarity">
    <text evidence="2">Belongs to the UPF0702 family.</text>
</comment>
<proteinExistence type="inferred from homology"/>
<evidence type="ECO:0000256" key="5">
    <source>
        <dbReference type="ARBA" id="ARBA00022989"/>
    </source>
</evidence>
<keyword evidence="3" id="KW-1003">Cell membrane</keyword>
<feature type="transmembrane region" description="Helical" evidence="7">
    <location>
        <begin position="55"/>
        <end position="75"/>
    </location>
</feature>